<dbReference type="SUPFAM" id="SSF103473">
    <property type="entry name" value="MFS general substrate transporter"/>
    <property type="match status" value="1"/>
</dbReference>
<evidence type="ECO:0000256" key="3">
    <source>
        <dbReference type="ARBA" id="ARBA00022475"/>
    </source>
</evidence>
<evidence type="ECO:0000256" key="2">
    <source>
        <dbReference type="ARBA" id="ARBA00022448"/>
    </source>
</evidence>
<feature type="transmembrane region" description="Helical" evidence="7">
    <location>
        <begin position="353"/>
        <end position="373"/>
    </location>
</feature>
<comment type="caution">
    <text evidence="9">The sequence shown here is derived from an EMBL/GenBank/DDBJ whole genome shotgun (WGS) entry which is preliminary data.</text>
</comment>
<feature type="transmembrane region" description="Helical" evidence="7">
    <location>
        <begin position="298"/>
        <end position="318"/>
    </location>
</feature>
<dbReference type="Gene3D" id="1.20.1250.20">
    <property type="entry name" value="MFS general substrate transporter like domains"/>
    <property type="match status" value="2"/>
</dbReference>
<organism evidence="9 10">
    <name type="scientific">Gulosibacter faecalis</name>
    <dbReference type="NCBI Taxonomy" id="272240"/>
    <lineage>
        <taxon>Bacteria</taxon>
        <taxon>Bacillati</taxon>
        <taxon>Actinomycetota</taxon>
        <taxon>Actinomycetes</taxon>
        <taxon>Micrococcales</taxon>
        <taxon>Microbacteriaceae</taxon>
        <taxon>Gulosibacter</taxon>
    </lineage>
</organism>
<keyword evidence="4 7" id="KW-0812">Transmembrane</keyword>
<keyword evidence="3" id="KW-1003">Cell membrane</keyword>
<evidence type="ECO:0000256" key="6">
    <source>
        <dbReference type="ARBA" id="ARBA00023136"/>
    </source>
</evidence>
<evidence type="ECO:0000313" key="9">
    <source>
        <dbReference type="EMBL" id="MFD2757792.1"/>
    </source>
</evidence>
<keyword evidence="5 7" id="KW-1133">Transmembrane helix</keyword>
<feature type="transmembrane region" description="Helical" evidence="7">
    <location>
        <begin position="199"/>
        <end position="218"/>
    </location>
</feature>
<feature type="transmembrane region" description="Helical" evidence="7">
    <location>
        <begin position="166"/>
        <end position="187"/>
    </location>
</feature>
<dbReference type="Proteomes" id="UP001597492">
    <property type="component" value="Unassembled WGS sequence"/>
</dbReference>
<protein>
    <submittedName>
        <fullName evidence="9">MFS transporter</fullName>
    </submittedName>
</protein>
<reference evidence="10" key="1">
    <citation type="journal article" date="2019" name="Int. J. Syst. Evol. Microbiol.">
        <title>The Global Catalogue of Microorganisms (GCM) 10K type strain sequencing project: providing services to taxonomists for standard genome sequencing and annotation.</title>
        <authorList>
            <consortium name="The Broad Institute Genomics Platform"/>
            <consortium name="The Broad Institute Genome Sequencing Center for Infectious Disease"/>
            <person name="Wu L."/>
            <person name="Ma J."/>
        </authorList>
    </citation>
    <scope>NUCLEOTIDE SEQUENCE [LARGE SCALE GENOMIC DNA]</scope>
    <source>
        <strain evidence="10">TISTR 1514</strain>
    </source>
</reference>
<evidence type="ECO:0000259" key="8">
    <source>
        <dbReference type="PROSITE" id="PS50850"/>
    </source>
</evidence>
<proteinExistence type="predicted"/>
<feature type="transmembrane region" description="Helical" evidence="7">
    <location>
        <begin position="239"/>
        <end position="261"/>
    </location>
</feature>
<evidence type="ECO:0000256" key="7">
    <source>
        <dbReference type="SAM" id="Phobius"/>
    </source>
</evidence>
<gene>
    <name evidence="9" type="ORF">ACFSW7_05300</name>
</gene>
<dbReference type="InterPro" id="IPR020846">
    <property type="entry name" value="MFS_dom"/>
</dbReference>
<comment type="subcellular location">
    <subcellularLocation>
        <location evidence="1">Cell membrane</location>
        <topology evidence="1">Multi-pass membrane protein</topology>
    </subcellularLocation>
</comment>
<evidence type="ECO:0000256" key="4">
    <source>
        <dbReference type="ARBA" id="ARBA00022692"/>
    </source>
</evidence>
<feature type="transmembrane region" description="Helical" evidence="7">
    <location>
        <begin position="124"/>
        <end position="154"/>
    </location>
</feature>
<dbReference type="InterPro" id="IPR036259">
    <property type="entry name" value="MFS_trans_sf"/>
</dbReference>
<feature type="transmembrane region" description="Helical" evidence="7">
    <location>
        <begin position="68"/>
        <end position="88"/>
    </location>
</feature>
<sequence>MSTPTSADIDVLPQTSPGERRRVLAATIVGTTVEWYDFFIYAFAASLIFNTQFFGPMGEALGPAGPTLISMASIGLSFLFRPLGAFLAGHFGDKYGRKPVLIATLILMGTATALIGVLPTGDLAAISAIGLLLLRVLQGISAGGEWGGAALMAVETAAEGNRNRAGAWPQLGVPFGMLLATGMLTVLQMTLGQEGFVNGGWRIAFLFSVVLILVGYIVRRAVEESPVFRQISKLAKSQSAPIAVVFRKYWVIVIFAALVFAGDNAVGYMLVGGIVQKYAATPLEAGGMVGMDGGQVSLFLNLAAISWAIWTYVGAWIADKYGAKPVFIVGYILMIFASAALFPLVVMGGENPIFFVLGTCLLGVPLGFCYGPLSAWYAEVFPASVRFSGVSITYAIGAIVGGAFAPLIVQATFEANQGQWHWAAVYLAGMSVVGLVGSILLKGRHGIPLGHDMEHSGQWETWKTGDPIPEGVRTQH</sequence>
<feature type="transmembrane region" description="Helical" evidence="7">
    <location>
        <begin position="385"/>
        <end position="408"/>
    </location>
</feature>
<evidence type="ECO:0000256" key="1">
    <source>
        <dbReference type="ARBA" id="ARBA00004651"/>
    </source>
</evidence>
<evidence type="ECO:0000256" key="5">
    <source>
        <dbReference type="ARBA" id="ARBA00022989"/>
    </source>
</evidence>
<dbReference type="Pfam" id="PF07690">
    <property type="entry name" value="MFS_1"/>
    <property type="match status" value="1"/>
</dbReference>
<feature type="transmembrane region" description="Helical" evidence="7">
    <location>
        <begin position="420"/>
        <end position="441"/>
    </location>
</feature>
<name>A0ABW5UZE8_9MICO</name>
<evidence type="ECO:0000313" key="10">
    <source>
        <dbReference type="Proteomes" id="UP001597492"/>
    </source>
</evidence>
<accession>A0ABW5UZE8</accession>
<keyword evidence="2" id="KW-0813">Transport</keyword>
<keyword evidence="6 7" id="KW-0472">Membrane</keyword>
<feature type="transmembrane region" description="Helical" evidence="7">
    <location>
        <begin position="100"/>
        <end position="118"/>
    </location>
</feature>
<dbReference type="PANTHER" id="PTHR43045:SF1">
    <property type="entry name" value="SHIKIMATE TRANSPORTER"/>
    <property type="match status" value="1"/>
</dbReference>
<feature type="domain" description="Major facilitator superfamily (MFS) profile" evidence="8">
    <location>
        <begin position="23"/>
        <end position="446"/>
    </location>
</feature>
<dbReference type="RefSeq" id="WP_019618218.1">
    <property type="nucleotide sequence ID" value="NZ_JBHUNE010000003.1"/>
</dbReference>
<dbReference type="InterPro" id="IPR011701">
    <property type="entry name" value="MFS"/>
</dbReference>
<dbReference type="EMBL" id="JBHUNE010000003">
    <property type="protein sequence ID" value="MFD2757792.1"/>
    <property type="molecule type" value="Genomic_DNA"/>
</dbReference>
<dbReference type="PROSITE" id="PS50850">
    <property type="entry name" value="MFS"/>
    <property type="match status" value="1"/>
</dbReference>
<feature type="transmembrane region" description="Helical" evidence="7">
    <location>
        <begin position="325"/>
        <end position="347"/>
    </location>
</feature>
<feature type="transmembrane region" description="Helical" evidence="7">
    <location>
        <begin position="23"/>
        <end position="48"/>
    </location>
</feature>
<keyword evidence="10" id="KW-1185">Reference proteome</keyword>
<dbReference type="PANTHER" id="PTHR43045">
    <property type="entry name" value="SHIKIMATE TRANSPORTER"/>
    <property type="match status" value="1"/>
</dbReference>